<protein>
    <submittedName>
        <fullName evidence="1">Uncharacterized protein</fullName>
    </submittedName>
</protein>
<gene>
    <name evidence="1" type="ORF">PMAYCL1PPCAC_11307</name>
</gene>
<dbReference type="AlphaFoldDB" id="A0AAN4ZMR5"/>
<proteinExistence type="predicted"/>
<dbReference type="Gene3D" id="1.25.50.20">
    <property type="match status" value="1"/>
</dbReference>
<feature type="non-terminal residue" evidence="1">
    <location>
        <position position="1"/>
    </location>
</feature>
<dbReference type="EMBL" id="BTRK01000003">
    <property type="protein sequence ID" value="GMR41112.1"/>
    <property type="molecule type" value="Genomic_DNA"/>
</dbReference>
<feature type="non-terminal residue" evidence="1">
    <location>
        <position position="242"/>
    </location>
</feature>
<name>A0AAN4ZMR5_9BILA</name>
<keyword evidence="2" id="KW-1185">Reference proteome</keyword>
<evidence type="ECO:0000313" key="1">
    <source>
        <dbReference type="EMBL" id="GMR41112.1"/>
    </source>
</evidence>
<comment type="caution">
    <text evidence="1">The sequence shown here is derived from an EMBL/GenBank/DDBJ whole genome shotgun (WGS) entry which is preliminary data.</text>
</comment>
<accession>A0AAN4ZMR5</accession>
<dbReference type="Proteomes" id="UP001328107">
    <property type="component" value="Unassembled WGS sequence"/>
</dbReference>
<organism evidence="1 2">
    <name type="scientific">Pristionchus mayeri</name>
    <dbReference type="NCBI Taxonomy" id="1317129"/>
    <lineage>
        <taxon>Eukaryota</taxon>
        <taxon>Metazoa</taxon>
        <taxon>Ecdysozoa</taxon>
        <taxon>Nematoda</taxon>
        <taxon>Chromadorea</taxon>
        <taxon>Rhabditida</taxon>
        <taxon>Rhabditina</taxon>
        <taxon>Diplogasteromorpha</taxon>
        <taxon>Diplogasteroidea</taxon>
        <taxon>Neodiplogasteridae</taxon>
        <taxon>Pristionchus</taxon>
    </lineage>
</organism>
<reference evidence="2" key="1">
    <citation type="submission" date="2022-10" db="EMBL/GenBank/DDBJ databases">
        <title>Genome assembly of Pristionchus species.</title>
        <authorList>
            <person name="Yoshida K."/>
            <person name="Sommer R.J."/>
        </authorList>
    </citation>
    <scope>NUCLEOTIDE SEQUENCE [LARGE SCALE GENOMIC DNA]</scope>
    <source>
        <strain evidence="2">RS5460</strain>
    </source>
</reference>
<sequence length="242" mass="27897">QWATDVKNVKNTVPLLEKCTEFNAIPLGINQPLHPRVLKVAFRLLKILCSIFKTKGDIEADRKIKVCIGIRAYNIVFGMGFQRKVDEPMDDSIMRNLAIEAAIFGEHEECENKLFQIWEAEQNKSMISTPLRKFVWGVAVKRKQRVGDEVNQDDETWGDKISHYVYALSGETSLCALGSFYTYMMQQPFFNSRNLINGFHAMLEVFSYNQSYGRYLLSANFAVIREKLAPNGFEFAKLFRRT</sequence>
<evidence type="ECO:0000313" key="2">
    <source>
        <dbReference type="Proteomes" id="UP001328107"/>
    </source>
</evidence>